<organism evidence="1">
    <name type="scientific">Acerihabitans sp. KWT182</name>
    <dbReference type="NCBI Taxonomy" id="3157919"/>
    <lineage>
        <taxon>Bacteria</taxon>
        <taxon>Pseudomonadati</taxon>
        <taxon>Pseudomonadota</taxon>
        <taxon>Gammaproteobacteria</taxon>
        <taxon>Enterobacterales</taxon>
        <taxon>Pectobacteriaceae</taxon>
        <taxon>Acerihabitans</taxon>
    </lineage>
</organism>
<protein>
    <submittedName>
        <fullName evidence="1">Uncharacterized protein</fullName>
    </submittedName>
</protein>
<accession>A0AAU7Q6U7</accession>
<dbReference type="AlphaFoldDB" id="A0AAU7Q6U7"/>
<proteinExistence type="predicted"/>
<reference evidence="1" key="1">
    <citation type="submission" date="2024-06" db="EMBL/GenBank/DDBJ databases">
        <authorList>
            <person name="Coelho C."/>
            <person name="Bento M."/>
            <person name="Garcia E."/>
            <person name="Camelo A."/>
            <person name="Brandao I."/>
            <person name="Espirito Santo C."/>
            <person name="Trovao J."/>
            <person name="Verissimo A."/>
            <person name="Costa J."/>
            <person name="Tiago I."/>
        </authorList>
    </citation>
    <scope>NUCLEOTIDE SEQUENCE</scope>
    <source>
        <strain evidence="1">KWT182</strain>
    </source>
</reference>
<name>A0AAU7Q6U7_9GAMM</name>
<evidence type="ECO:0000313" key="1">
    <source>
        <dbReference type="EMBL" id="XBS68136.1"/>
    </source>
</evidence>
<sequence>MLIKYLAQQNVAAPVPNYKELISKMAFLMKEVSNAPYLMPVESEISSLTGIDQQDLIPKLESNETAWVSELIKLSVFINTLSYPQNIYDFLNKKDK</sequence>
<gene>
    <name evidence="1" type="ORF">ABK905_14870</name>
</gene>
<dbReference type="EMBL" id="CP157947">
    <property type="protein sequence ID" value="XBS68136.1"/>
    <property type="molecule type" value="Genomic_DNA"/>
</dbReference>